<evidence type="ECO:0000313" key="7">
    <source>
        <dbReference type="Proteomes" id="UP001201812"/>
    </source>
</evidence>
<dbReference type="InterPro" id="IPR052969">
    <property type="entry name" value="Thr-specific_kinase-like"/>
</dbReference>
<keyword evidence="2" id="KW-0808">Transferase</keyword>
<evidence type="ECO:0000256" key="2">
    <source>
        <dbReference type="ARBA" id="ARBA00022679"/>
    </source>
</evidence>
<dbReference type="Gene3D" id="3.20.200.10">
    <property type="entry name" value="MHCK/EF2 kinase"/>
    <property type="match status" value="1"/>
</dbReference>
<keyword evidence="3" id="KW-0418">Kinase</keyword>
<feature type="domain" description="Alpha-type protein kinase" evidence="5">
    <location>
        <begin position="421"/>
        <end position="490"/>
    </location>
</feature>
<organism evidence="6 7">
    <name type="scientific">Ditylenchus destructor</name>
    <dbReference type="NCBI Taxonomy" id="166010"/>
    <lineage>
        <taxon>Eukaryota</taxon>
        <taxon>Metazoa</taxon>
        <taxon>Ecdysozoa</taxon>
        <taxon>Nematoda</taxon>
        <taxon>Chromadorea</taxon>
        <taxon>Rhabditida</taxon>
        <taxon>Tylenchina</taxon>
        <taxon>Tylenchomorpha</taxon>
        <taxon>Sphaerularioidea</taxon>
        <taxon>Anguinidae</taxon>
        <taxon>Anguininae</taxon>
        <taxon>Ditylenchus</taxon>
    </lineage>
</organism>
<dbReference type="InterPro" id="IPR011009">
    <property type="entry name" value="Kinase-like_dom_sf"/>
</dbReference>
<dbReference type="Pfam" id="PF02816">
    <property type="entry name" value="Alpha_kinase"/>
    <property type="match status" value="1"/>
</dbReference>
<comment type="caution">
    <text evidence="6">The sequence shown here is derived from an EMBL/GenBank/DDBJ whole genome shotgun (WGS) entry which is preliminary data.</text>
</comment>
<dbReference type="PANTHER" id="PTHR47763:SF4">
    <property type="entry name" value="ALPHA-PROTEIN KINASE VWKA"/>
    <property type="match status" value="1"/>
</dbReference>
<dbReference type="GO" id="GO:0004674">
    <property type="term" value="F:protein serine/threonine kinase activity"/>
    <property type="evidence" value="ECO:0007669"/>
    <property type="project" value="UniProtKB-KW"/>
</dbReference>
<dbReference type="Gene3D" id="3.40.50.410">
    <property type="entry name" value="von Willebrand factor, type A domain"/>
    <property type="match status" value="1"/>
</dbReference>
<dbReference type="InterPro" id="IPR004166">
    <property type="entry name" value="a-kinase_dom"/>
</dbReference>
<gene>
    <name evidence="6" type="ORF">DdX_18878</name>
</gene>
<proteinExistence type="predicted"/>
<dbReference type="AlphaFoldDB" id="A0AAD4MP72"/>
<dbReference type="InterPro" id="IPR036465">
    <property type="entry name" value="vWFA_dom_sf"/>
</dbReference>
<accession>A0AAD4MP72</accession>
<sequence length="492" mass="54767">MSVRSSGCHTACSTVEIFDPKQMAPQEADLFKRPSFEQPFNSKVNRKRRGVSVTFAEGTKGANGPANSPASPPASRPATPPPANPPKRFAAGSGEASWLNLVPETNLSSWTHERVVTNKEVRERNKNFRRIFEEEGMDYGNDVSAAELRNRMSSAVNLRSASVAKMFKILNASRDVQLCFLVDVTGSMTGHIKGVRDSIFKIVEKLTEKHVTSAGHSVIAKKISMSFVGYRDFGYEDQFEILPFTDIAENFRQFCSAIRTSTKYGAINDAPEDVFGGLEKAISDLSWSDTMCTKIIFHIADHPCHGTKYHTSDYPYSHKGSGIKNDCDRYPDGDPNGRTAENLFNALREKGVQYHFGKITAFTDKMIELFSEAIGNEIEVFDIKQIDTLVDNVVSSVSIGTSMHPAMRAKQHVFKIERAVSHGFLMVVDLQGIISTDENDRKTLELTDPAIHCIDLTRYGKTNYGFEGMKTFFGRHVCNKFCTAMELKHPGL</sequence>
<evidence type="ECO:0000256" key="4">
    <source>
        <dbReference type="SAM" id="MobiDB-lite"/>
    </source>
</evidence>
<evidence type="ECO:0000313" key="6">
    <source>
        <dbReference type="EMBL" id="KAI1696770.1"/>
    </source>
</evidence>
<reference evidence="6" key="1">
    <citation type="submission" date="2022-01" db="EMBL/GenBank/DDBJ databases">
        <title>Genome Sequence Resource for Two Populations of Ditylenchus destructor, the Migratory Endoparasitic Phytonematode.</title>
        <authorList>
            <person name="Zhang H."/>
            <person name="Lin R."/>
            <person name="Xie B."/>
        </authorList>
    </citation>
    <scope>NUCLEOTIDE SEQUENCE</scope>
    <source>
        <strain evidence="6">BazhouSP</strain>
    </source>
</reference>
<keyword evidence="7" id="KW-1185">Reference proteome</keyword>
<dbReference type="PROSITE" id="PS51158">
    <property type="entry name" value="ALPHA_KINASE"/>
    <property type="match status" value="1"/>
</dbReference>
<keyword evidence="1" id="KW-0723">Serine/threonine-protein kinase</keyword>
<feature type="region of interest" description="Disordered" evidence="4">
    <location>
        <begin position="30"/>
        <end position="91"/>
    </location>
</feature>
<dbReference type="GO" id="GO:0005524">
    <property type="term" value="F:ATP binding"/>
    <property type="evidence" value="ECO:0007669"/>
    <property type="project" value="InterPro"/>
</dbReference>
<feature type="compositionally biased region" description="Pro residues" evidence="4">
    <location>
        <begin position="70"/>
        <end position="85"/>
    </location>
</feature>
<dbReference type="SUPFAM" id="SSF56112">
    <property type="entry name" value="Protein kinase-like (PK-like)"/>
    <property type="match status" value="1"/>
</dbReference>
<dbReference type="PANTHER" id="PTHR47763">
    <property type="entry name" value="ALPHA-PROTEIN KINASE VWKA"/>
    <property type="match status" value="1"/>
</dbReference>
<name>A0AAD4MP72_9BILA</name>
<evidence type="ECO:0000256" key="3">
    <source>
        <dbReference type="ARBA" id="ARBA00022777"/>
    </source>
</evidence>
<dbReference type="SUPFAM" id="SSF53300">
    <property type="entry name" value="vWA-like"/>
    <property type="match status" value="1"/>
</dbReference>
<dbReference type="EMBL" id="JAKKPZ010000308">
    <property type="protein sequence ID" value="KAI1696770.1"/>
    <property type="molecule type" value="Genomic_DNA"/>
</dbReference>
<protein>
    <submittedName>
        <fullName evidence="6">Alpha-kinase family domain-containing protein</fullName>
    </submittedName>
</protein>
<evidence type="ECO:0000259" key="5">
    <source>
        <dbReference type="PROSITE" id="PS51158"/>
    </source>
</evidence>
<dbReference type="Proteomes" id="UP001201812">
    <property type="component" value="Unassembled WGS sequence"/>
</dbReference>
<evidence type="ECO:0000256" key="1">
    <source>
        <dbReference type="ARBA" id="ARBA00022527"/>
    </source>
</evidence>
<dbReference type="SMART" id="SM00811">
    <property type="entry name" value="Alpha_kinase"/>
    <property type="match status" value="1"/>
</dbReference>